<dbReference type="Pfam" id="PF13621">
    <property type="entry name" value="Cupin_8"/>
    <property type="match status" value="1"/>
</dbReference>
<comment type="caution">
    <text evidence="3">The sequence shown here is derived from an EMBL/GenBank/DDBJ whole genome shotgun (WGS) entry which is preliminary data.</text>
</comment>
<evidence type="ECO:0000313" key="3">
    <source>
        <dbReference type="EMBL" id="KAK3789033.1"/>
    </source>
</evidence>
<dbReference type="GO" id="GO:0106140">
    <property type="term" value="F:P-TEFb complex binding"/>
    <property type="evidence" value="ECO:0007669"/>
    <property type="project" value="TreeGrafter"/>
</dbReference>
<dbReference type="EMBL" id="JAWDGP010001698">
    <property type="protein sequence ID" value="KAK3789033.1"/>
    <property type="molecule type" value="Genomic_DNA"/>
</dbReference>
<dbReference type="InterPro" id="IPR003347">
    <property type="entry name" value="JmjC_dom"/>
</dbReference>
<evidence type="ECO:0000256" key="1">
    <source>
        <dbReference type="SAM" id="MobiDB-lite"/>
    </source>
</evidence>
<dbReference type="Proteomes" id="UP001283361">
    <property type="component" value="Unassembled WGS sequence"/>
</dbReference>
<dbReference type="GO" id="GO:0033749">
    <property type="term" value="F:histone H4R3 demethylase activity"/>
    <property type="evidence" value="ECO:0007669"/>
    <property type="project" value="TreeGrafter"/>
</dbReference>
<proteinExistence type="predicted"/>
<dbReference type="GO" id="GO:0005634">
    <property type="term" value="C:nucleus"/>
    <property type="evidence" value="ECO:0007669"/>
    <property type="project" value="TreeGrafter"/>
</dbReference>
<dbReference type="PANTHER" id="PTHR12480">
    <property type="entry name" value="ARGININE DEMETHYLASE AND LYSYL-HYDROXYLASE JMJD"/>
    <property type="match status" value="1"/>
</dbReference>
<keyword evidence="4" id="KW-1185">Reference proteome</keyword>
<dbReference type="PANTHER" id="PTHR12480:SF22">
    <property type="entry name" value="JMJC DOMAIN-CONTAINING PROTEIN"/>
    <property type="match status" value="1"/>
</dbReference>
<reference evidence="3" key="1">
    <citation type="journal article" date="2023" name="G3 (Bethesda)">
        <title>A reference genome for the long-term kleptoplast-retaining sea slug Elysia crispata morphotype clarki.</title>
        <authorList>
            <person name="Eastman K.E."/>
            <person name="Pendleton A.L."/>
            <person name="Shaikh M.A."/>
            <person name="Suttiyut T."/>
            <person name="Ogas R."/>
            <person name="Tomko P."/>
            <person name="Gavelis G."/>
            <person name="Widhalm J.R."/>
            <person name="Wisecaver J.H."/>
        </authorList>
    </citation>
    <scope>NUCLEOTIDE SEQUENCE</scope>
    <source>
        <strain evidence="3">ECLA1</strain>
    </source>
</reference>
<dbReference type="SUPFAM" id="SSF51197">
    <property type="entry name" value="Clavaminate synthase-like"/>
    <property type="match status" value="1"/>
</dbReference>
<dbReference type="AlphaFoldDB" id="A0AAE1AK10"/>
<dbReference type="InterPro" id="IPR050910">
    <property type="entry name" value="JMJD6_ArgDemeth/LysHydrox"/>
</dbReference>
<dbReference type="Gene3D" id="2.60.120.650">
    <property type="entry name" value="Cupin"/>
    <property type="match status" value="1"/>
</dbReference>
<dbReference type="PROSITE" id="PS51184">
    <property type="entry name" value="JMJC"/>
    <property type="match status" value="1"/>
</dbReference>
<feature type="region of interest" description="Disordered" evidence="1">
    <location>
        <begin position="1"/>
        <end position="44"/>
    </location>
</feature>
<gene>
    <name evidence="3" type="ORF">RRG08_063749</name>
</gene>
<name>A0AAE1AK10_9GAST</name>
<dbReference type="GO" id="GO:0005737">
    <property type="term" value="C:cytoplasm"/>
    <property type="evidence" value="ECO:0007669"/>
    <property type="project" value="TreeGrafter"/>
</dbReference>
<sequence length="528" mass="60337">MEIRDQDENLNRDDRIPITEWPVCSSSGEQSKNQTSNELGNPSFPKLQEPCFQFNKKWPTANFITLSGEQQLVPSLKRKQQSTFQSLPTKYLRKSDEINEGNEEPMAAVRVAKWWRKKQHLHSNFSVTSENPNTRLHHISRIKECQEFLRDERRLLKRRLSDCSRIDKASAYAALASLEDWLDSHDAALENITIAVDLCPTNSEFLWLKAKLSRHHKALQIQKEMTEKCNQYLKAFPPVKKVDRISCKNLSVQDFKEHFVKRGIPVILEDVVSSMAEENWDLDHIKEKAGCITVSVKRNIPGSVEWAKLEESSRMTVGEHVDRVKEGRTADYLFDWSLPLHCPQLANEITIPEYFSDNFLSQTNPGSLYRDSWPSLFVAPAGIASELHVDAFASSFWMALFHGEKRWTFFDASDLALLYPKYIHSLDPVFSANIAEPDLKSFPLLALTKPKQCVLKTGDLLFVPAGSPHFVENLTASVAVSSNYVDATNYHQVCEELRISGLIDPRAKELMDQFESSDFKARTMANKT</sequence>
<dbReference type="SMART" id="SM00558">
    <property type="entry name" value="JmjC"/>
    <property type="match status" value="1"/>
</dbReference>
<feature type="domain" description="JmjC" evidence="2">
    <location>
        <begin position="349"/>
        <end position="501"/>
    </location>
</feature>
<feature type="compositionally biased region" description="Polar residues" evidence="1">
    <location>
        <begin position="24"/>
        <end position="40"/>
    </location>
</feature>
<dbReference type="InterPro" id="IPR041667">
    <property type="entry name" value="Cupin_8"/>
</dbReference>
<evidence type="ECO:0000259" key="2">
    <source>
        <dbReference type="PROSITE" id="PS51184"/>
    </source>
</evidence>
<evidence type="ECO:0000313" key="4">
    <source>
        <dbReference type="Proteomes" id="UP001283361"/>
    </source>
</evidence>
<accession>A0AAE1AK10</accession>
<feature type="compositionally biased region" description="Basic and acidic residues" evidence="1">
    <location>
        <begin position="1"/>
        <end position="17"/>
    </location>
</feature>
<organism evidence="3 4">
    <name type="scientific">Elysia crispata</name>
    <name type="common">lettuce slug</name>
    <dbReference type="NCBI Taxonomy" id="231223"/>
    <lineage>
        <taxon>Eukaryota</taxon>
        <taxon>Metazoa</taxon>
        <taxon>Spiralia</taxon>
        <taxon>Lophotrochozoa</taxon>
        <taxon>Mollusca</taxon>
        <taxon>Gastropoda</taxon>
        <taxon>Heterobranchia</taxon>
        <taxon>Euthyneura</taxon>
        <taxon>Panpulmonata</taxon>
        <taxon>Sacoglossa</taxon>
        <taxon>Placobranchoidea</taxon>
        <taxon>Plakobranchidae</taxon>
        <taxon>Elysia</taxon>
    </lineage>
</organism>
<protein>
    <recommendedName>
        <fullName evidence="2">JmjC domain-containing protein</fullName>
    </recommendedName>
</protein>